<feature type="compositionally biased region" description="Polar residues" evidence="1">
    <location>
        <begin position="91"/>
        <end position="102"/>
    </location>
</feature>
<dbReference type="EMBL" id="KZ857695">
    <property type="protein sequence ID" value="RDX39652.1"/>
    <property type="molecule type" value="Genomic_DNA"/>
</dbReference>
<gene>
    <name evidence="2" type="ORF">OH76DRAFT_638888</name>
    <name evidence="3" type="ORF">OH76DRAFT_804331</name>
</gene>
<evidence type="ECO:0000313" key="2">
    <source>
        <dbReference type="EMBL" id="RDX39652.1"/>
    </source>
</evidence>
<feature type="region of interest" description="Disordered" evidence="1">
    <location>
        <begin position="90"/>
        <end position="111"/>
    </location>
</feature>
<organism evidence="2 4">
    <name type="scientific">Lentinus brumalis</name>
    <dbReference type="NCBI Taxonomy" id="2498619"/>
    <lineage>
        <taxon>Eukaryota</taxon>
        <taxon>Fungi</taxon>
        <taxon>Dikarya</taxon>
        <taxon>Basidiomycota</taxon>
        <taxon>Agaricomycotina</taxon>
        <taxon>Agaricomycetes</taxon>
        <taxon>Polyporales</taxon>
        <taxon>Polyporaceae</taxon>
        <taxon>Lentinus</taxon>
    </lineage>
</organism>
<proteinExistence type="predicted"/>
<evidence type="ECO:0000313" key="3">
    <source>
        <dbReference type="EMBL" id="RDX47063.1"/>
    </source>
</evidence>
<dbReference type="AlphaFoldDB" id="A0A371CHA2"/>
<protein>
    <submittedName>
        <fullName evidence="2">Uncharacterized protein</fullName>
    </submittedName>
</protein>
<reference evidence="2 4" key="1">
    <citation type="journal article" date="2018" name="Biotechnol. Biofuels">
        <title>Integrative visual omics of the white-rot fungus Polyporus brumalis exposes the biotechnological potential of its oxidative enzymes for delignifying raw plant biomass.</title>
        <authorList>
            <person name="Miyauchi S."/>
            <person name="Rancon A."/>
            <person name="Drula E."/>
            <person name="Hage H."/>
            <person name="Chaduli D."/>
            <person name="Favel A."/>
            <person name="Grisel S."/>
            <person name="Henrissat B."/>
            <person name="Herpoel-Gimbert I."/>
            <person name="Ruiz-Duenas F.J."/>
            <person name="Chevret D."/>
            <person name="Hainaut M."/>
            <person name="Lin J."/>
            <person name="Wang M."/>
            <person name="Pangilinan J."/>
            <person name="Lipzen A."/>
            <person name="Lesage-Meessen L."/>
            <person name="Navarro D."/>
            <person name="Riley R."/>
            <person name="Grigoriev I.V."/>
            <person name="Zhou S."/>
            <person name="Raouche S."/>
            <person name="Rosso M.N."/>
        </authorList>
    </citation>
    <scope>NUCLEOTIDE SEQUENCE [LARGE SCALE GENOMIC DNA]</scope>
    <source>
        <strain evidence="2 4">BRFM 1820</strain>
    </source>
</reference>
<evidence type="ECO:0000313" key="4">
    <source>
        <dbReference type="Proteomes" id="UP000256964"/>
    </source>
</evidence>
<keyword evidence="4" id="KW-1185">Reference proteome</keyword>
<accession>A0A371CHA2</accession>
<name>A0A371CHA2_9APHY</name>
<dbReference type="EMBL" id="KZ857422">
    <property type="protein sequence ID" value="RDX47063.1"/>
    <property type="molecule type" value="Genomic_DNA"/>
</dbReference>
<dbReference type="Proteomes" id="UP000256964">
    <property type="component" value="Unassembled WGS sequence"/>
</dbReference>
<sequence>MRCADVLVAMIVVPGHGAAVSRWEPRRLAERLEEMTLYLATRRGDQMEAFIRHGPDPRRQGCCIFRETLQPQAESRGPRVLQLLVRPATRAVSQESETSDTTMYAPRLLPK</sequence>
<evidence type="ECO:0000256" key="1">
    <source>
        <dbReference type="SAM" id="MobiDB-lite"/>
    </source>
</evidence>